<protein>
    <submittedName>
        <fullName evidence="1">Uncharacterized protein</fullName>
    </submittedName>
</protein>
<name>A0ABN8AJR0_9BACI</name>
<reference evidence="1 2" key="1">
    <citation type="submission" date="2021-10" db="EMBL/GenBank/DDBJ databases">
        <authorList>
            <person name="Criscuolo A."/>
        </authorList>
    </citation>
    <scope>NUCLEOTIDE SEQUENCE [LARGE SCALE GENOMIC DNA]</scope>
    <source>
        <strain evidence="2">CIP 111883</strain>
    </source>
</reference>
<dbReference type="Proteomes" id="UP000789833">
    <property type="component" value="Unassembled WGS sequence"/>
</dbReference>
<evidence type="ECO:0000313" key="1">
    <source>
        <dbReference type="EMBL" id="CAG9623393.1"/>
    </source>
</evidence>
<keyword evidence="2" id="KW-1185">Reference proteome</keyword>
<evidence type="ECO:0000313" key="2">
    <source>
        <dbReference type="Proteomes" id="UP000789833"/>
    </source>
</evidence>
<sequence>MPIIEQLQTKDYQVLLQEHFDKTGKALKSVRRHANTKFMPTMEIKASINVKCVRDCLVRRTTILKRPSSVPSLFKNSRENQRTKRF</sequence>
<accession>A0ABN8AJR0</accession>
<organism evidence="1 2">
    <name type="scientific">Sutcliffiella rhizosphaerae</name>
    <dbReference type="NCBI Taxonomy" id="2880967"/>
    <lineage>
        <taxon>Bacteria</taxon>
        <taxon>Bacillati</taxon>
        <taxon>Bacillota</taxon>
        <taxon>Bacilli</taxon>
        <taxon>Bacillales</taxon>
        <taxon>Bacillaceae</taxon>
        <taxon>Sutcliffiella</taxon>
    </lineage>
</organism>
<gene>
    <name evidence="1" type="ORF">BACCIP111883_04204</name>
</gene>
<dbReference type="EMBL" id="CAKJTJ010000046">
    <property type="protein sequence ID" value="CAG9623393.1"/>
    <property type="molecule type" value="Genomic_DNA"/>
</dbReference>
<proteinExistence type="predicted"/>
<comment type="caution">
    <text evidence="1">The sequence shown here is derived from an EMBL/GenBank/DDBJ whole genome shotgun (WGS) entry which is preliminary data.</text>
</comment>